<proteinExistence type="predicted"/>
<keyword evidence="4" id="KW-1185">Reference proteome</keyword>
<protein>
    <submittedName>
        <fullName evidence="3">Protein phosphatase 2C domain-containing protein</fullName>
    </submittedName>
</protein>
<evidence type="ECO:0000313" key="3">
    <source>
        <dbReference type="EMBL" id="MBM9509642.1"/>
    </source>
</evidence>
<name>A0ABS2U220_9ACTN</name>
<accession>A0ABS2U220</accession>
<evidence type="ECO:0000313" key="4">
    <source>
        <dbReference type="Proteomes" id="UP000749040"/>
    </source>
</evidence>
<dbReference type="Proteomes" id="UP000749040">
    <property type="component" value="Unassembled WGS sequence"/>
</dbReference>
<dbReference type="RefSeq" id="WP_205362984.1">
    <property type="nucleotide sequence ID" value="NZ_JADKYB010000027.1"/>
</dbReference>
<comment type="caution">
    <text evidence="3">The sequence shown here is derived from an EMBL/GenBank/DDBJ whole genome shotgun (WGS) entry which is preliminary data.</text>
</comment>
<dbReference type="Gene3D" id="3.60.40.10">
    <property type="entry name" value="PPM-type phosphatase domain"/>
    <property type="match status" value="1"/>
</dbReference>
<evidence type="ECO:0000259" key="2">
    <source>
        <dbReference type="Pfam" id="PF13672"/>
    </source>
</evidence>
<dbReference type="SUPFAM" id="SSF81606">
    <property type="entry name" value="PP2C-like"/>
    <property type="match status" value="1"/>
</dbReference>
<organism evidence="3 4">
    <name type="scientific">Actinacidiphila acididurans</name>
    <dbReference type="NCBI Taxonomy" id="2784346"/>
    <lineage>
        <taxon>Bacteria</taxon>
        <taxon>Bacillati</taxon>
        <taxon>Actinomycetota</taxon>
        <taxon>Actinomycetes</taxon>
        <taxon>Kitasatosporales</taxon>
        <taxon>Streptomycetaceae</taxon>
        <taxon>Actinacidiphila</taxon>
    </lineage>
</organism>
<dbReference type="EMBL" id="JADKYB010000027">
    <property type="protein sequence ID" value="MBM9509642.1"/>
    <property type="molecule type" value="Genomic_DNA"/>
</dbReference>
<feature type="region of interest" description="Disordered" evidence="1">
    <location>
        <begin position="1"/>
        <end position="59"/>
    </location>
</feature>
<evidence type="ECO:0000256" key="1">
    <source>
        <dbReference type="SAM" id="MobiDB-lite"/>
    </source>
</evidence>
<gene>
    <name evidence="3" type="ORF">ITX44_34830</name>
</gene>
<dbReference type="Pfam" id="PF13672">
    <property type="entry name" value="PP2C_2"/>
    <property type="match status" value="1"/>
</dbReference>
<dbReference type="InterPro" id="IPR036457">
    <property type="entry name" value="PPM-type-like_dom_sf"/>
</dbReference>
<feature type="domain" description="PPM-type phosphatase" evidence="2">
    <location>
        <begin position="77"/>
        <end position="274"/>
    </location>
</feature>
<dbReference type="InterPro" id="IPR001932">
    <property type="entry name" value="PPM-type_phosphatase-like_dom"/>
</dbReference>
<reference evidence="3 4" key="1">
    <citation type="submission" date="2021-01" db="EMBL/GenBank/DDBJ databases">
        <title>Streptomyces acididurans sp. nov., isolated from a peat swamp forest soil.</title>
        <authorList>
            <person name="Chantavorakit T."/>
            <person name="Duangmal K."/>
        </authorList>
    </citation>
    <scope>NUCLEOTIDE SEQUENCE [LARGE SCALE GENOMIC DNA]</scope>
    <source>
        <strain evidence="3 4">KK5PA1</strain>
    </source>
</reference>
<sequence length="325" mass="33276">MPESHTVSAGPADGRAGGPGGPGPVPPPLSGAWAPVPVGDPAADFEPRPPGGPLYRPDTVHDGWSTDAVTVRLASVRGNAHRFRGRPREDDVAVAVHAPTRTVVFAVADGVSAAEQPQVGAALACRGAVDDLLAQLESGQAAIDWKHVVDSAAYQLVARVAGTGGPALAASKEAERRYATTLVAGAVQVREHGVLSLALVQAGDSGAWLLHRGSGHYEPLLATKFSAGDAVISSAVTPLPRVPSPVVATTALLPPGAVLLVGTDGFGDALGDGTGAVGRLFHDHLSTPPPARGLAHLLDFSRETFDDDRTLLAIWPRHLLPGTTP</sequence>